<dbReference type="AlphaFoldDB" id="Q8M1H5"/>
<dbReference type="RefSeq" id="NP_689346.1">
    <property type="nucleotide sequence ID" value="NC_004118.1"/>
</dbReference>
<dbReference type="GeneID" id="860630"/>
<name>Q8M1H5_CHAGL</name>
<sequence>MKKDPITNEIYDYLMNQPKLTKSPKSVYYRNRISITLLYYTGLKVNELCEITWKDLKTALESGILTINQPKTETYKTIRLSPDAIKALANLEKELHYIFRNQDD</sequence>
<gene>
    <name evidence="3" type="primary">orf104</name>
</gene>
<dbReference type="InterPro" id="IPR013762">
    <property type="entry name" value="Integrase-like_cat_sf"/>
</dbReference>
<dbReference type="Pfam" id="PF00589">
    <property type="entry name" value="Phage_integrase"/>
    <property type="match status" value="1"/>
</dbReference>
<organism evidence="3">
    <name type="scientific">Chaetosphaeridium globosum</name>
    <name type="common">Charophycean green alga</name>
    <name type="synonym">Herposteiron globosum</name>
    <dbReference type="NCBI Taxonomy" id="96477"/>
    <lineage>
        <taxon>Eukaryota</taxon>
        <taxon>Viridiplantae</taxon>
        <taxon>Streptophyta</taxon>
        <taxon>Coleochaetophyceae</taxon>
        <taxon>Coleochaetales</taxon>
        <taxon>Chaetosphaeridiaceae</taxon>
        <taxon>Chaetosphaeridium</taxon>
    </lineage>
</organism>
<dbReference type="InterPro" id="IPR002104">
    <property type="entry name" value="Integrase_catalytic"/>
</dbReference>
<dbReference type="GO" id="GO:0003677">
    <property type="term" value="F:DNA binding"/>
    <property type="evidence" value="ECO:0007669"/>
    <property type="project" value="InterPro"/>
</dbReference>
<dbReference type="PROSITE" id="PS51898">
    <property type="entry name" value="TYR_RECOMBINASE"/>
    <property type="match status" value="1"/>
</dbReference>
<dbReference type="SUPFAM" id="SSF56349">
    <property type="entry name" value="DNA breaking-rejoining enzymes"/>
    <property type="match status" value="1"/>
</dbReference>
<keyword evidence="1" id="KW-0233">DNA recombination</keyword>
<evidence type="ECO:0000313" key="3">
    <source>
        <dbReference type="EMBL" id="AAM96633.1"/>
    </source>
</evidence>
<accession>Q8M1H5</accession>
<reference evidence="3" key="1">
    <citation type="journal article" date="2002" name="Proc. Natl. Acad. Sci. U.S.A.">
        <title>The chloroplast and mitochondrial genome sequences of the charophyte Chaetosphaeridium globosum: insights into the timing of the events that restructured organelle DNAs within the green algal lineage that led to land plants.</title>
        <authorList>
            <person name="Turmel M."/>
            <person name="Otis C."/>
            <person name="Lemieux C."/>
        </authorList>
    </citation>
    <scope>NUCLEOTIDE SEQUENCE</scope>
</reference>
<proteinExistence type="predicted"/>
<geneLocation type="mitochondrion" evidence="3"/>
<protein>
    <submittedName>
        <fullName evidence="3">Putative integrase/recombinase protein</fullName>
    </submittedName>
</protein>
<feature type="domain" description="Tyr recombinase" evidence="2">
    <location>
        <begin position="1"/>
        <end position="104"/>
    </location>
</feature>
<dbReference type="Gene3D" id="1.10.443.10">
    <property type="entry name" value="Intergrase catalytic core"/>
    <property type="match status" value="1"/>
</dbReference>
<evidence type="ECO:0000256" key="1">
    <source>
        <dbReference type="ARBA" id="ARBA00023172"/>
    </source>
</evidence>
<dbReference type="EMBL" id="AF494279">
    <property type="protein sequence ID" value="AAM96633.1"/>
    <property type="molecule type" value="Genomic_DNA"/>
</dbReference>
<keyword evidence="3" id="KW-0496">Mitochondrion</keyword>
<evidence type="ECO:0000259" key="2">
    <source>
        <dbReference type="PROSITE" id="PS51898"/>
    </source>
</evidence>
<dbReference type="GO" id="GO:0006310">
    <property type="term" value="P:DNA recombination"/>
    <property type="evidence" value="ECO:0007669"/>
    <property type="project" value="UniProtKB-KW"/>
</dbReference>
<dbReference type="GO" id="GO:0015074">
    <property type="term" value="P:DNA integration"/>
    <property type="evidence" value="ECO:0007669"/>
    <property type="project" value="InterPro"/>
</dbReference>
<dbReference type="InterPro" id="IPR011010">
    <property type="entry name" value="DNA_brk_join_enz"/>
</dbReference>